<keyword evidence="2" id="KW-0805">Transcription regulation</keyword>
<dbReference type="EMBL" id="JAIRBM010000025">
    <property type="protein sequence ID" value="MBZ6078990.1"/>
    <property type="molecule type" value="Genomic_DNA"/>
</dbReference>
<dbReference type="Gene3D" id="1.10.260.40">
    <property type="entry name" value="lambda repressor-like DNA-binding domains"/>
    <property type="match status" value="1"/>
</dbReference>
<keyword evidence="8" id="KW-1185">Reference proteome</keyword>
<dbReference type="PROSITE" id="PS50943">
    <property type="entry name" value="HTH_CROC1"/>
    <property type="match status" value="1"/>
</dbReference>
<sequence>MKVRVTQRDVARLAGVSQATVSLVLNGQANAIDRIPIETRERVARVIRETGYVADPIARRLVQKRNQIIGVFSYEPVFPSAQADFFLPFLLGIEQGAQQFGYDVLLFTSAAKGGDERRIFSSNNRLRLADGCIVLGRELDRAELAQLVSGDYHFVAIGRRDDAGGPVPYVGADYATATAALVGQALKFGHRAFGYVGRKPGIEASSDRWRGFHEATRSGEKALVIDTADPRPVNEALLDLRKAGVTAIFYEDLSDAVQGEEAAREMGLYLPGDLSIVALGNPTGSIPTQVNFTRFNIPREEMGRLAVEMLAASLEGHLHERQRLLPCELVRGETLGFLTETKRLL</sequence>
<evidence type="ECO:0000256" key="1">
    <source>
        <dbReference type="ARBA" id="ARBA00022491"/>
    </source>
</evidence>
<dbReference type="InterPro" id="IPR000843">
    <property type="entry name" value="HTH_LacI"/>
</dbReference>
<dbReference type="CDD" id="cd01392">
    <property type="entry name" value="HTH_LacI"/>
    <property type="match status" value="1"/>
</dbReference>
<keyword evidence="3" id="KW-0238">DNA-binding</keyword>
<name>A0ABS7VVA9_9HYPH</name>
<dbReference type="InterPro" id="IPR028082">
    <property type="entry name" value="Peripla_BP_I"/>
</dbReference>
<gene>
    <name evidence="7" type="ORF">K9B37_22275</name>
</gene>
<dbReference type="SMART" id="SM00354">
    <property type="entry name" value="HTH_LACI"/>
    <property type="match status" value="1"/>
</dbReference>
<keyword evidence="1" id="KW-0678">Repressor</keyword>
<dbReference type="Pfam" id="PF00356">
    <property type="entry name" value="LacI"/>
    <property type="match status" value="1"/>
</dbReference>
<evidence type="ECO:0000256" key="2">
    <source>
        <dbReference type="ARBA" id="ARBA00023015"/>
    </source>
</evidence>
<dbReference type="PANTHER" id="PTHR30146:SF148">
    <property type="entry name" value="HTH-TYPE TRANSCRIPTIONAL REPRESSOR PURR-RELATED"/>
    <property type="match status" value="1"/>
</dbReference>
<evidence type="ECO:0000313" key="7">
    <source>
        <dbReference type="EMBL" id="MBZ6078990.1"/>
    </source>
</evidence>
<dbReference type="SUPFAM" id="SSF47413">
    <property type="entry name" value="lambda repressor-like DNA-binding domains"/>
    <property type="match status" value="1"/>
</dbReference>
<feature type="domain" description="HTH cro/C1-type" evidence="6">
    <location>
        <begin position="6"/>
        <end position="30"/>
    </location>
</feature>
<reference evidence="7 8" key="1">
    <citation type="submission" date="2021-09" db="EMBL/GenBank/DDBJ databases">
        <title>The complete genome sequence of a new microorganism.</title>
        <authorList>
            <person name="Zi Z."/>
        </authorList>
    </citation>
    <scope>NUCLEOTIDE SEQUENCE [LARGE SCALE GENOMIC DNA]</scope>
    <source>
        <strain evidence="7 8">WGZ8</strain>
    </source>
</reference>
<evidence type="ECO:0000256" key="3">
    <source>
        <dbReference type="ARBA" id="ARBA00023125"/>
    </source>
</evidence>
<dbReference type="InterPro" id="IPR010982">
    <property type="entry name" value="Lambda_DNA-bd_dom_sf"/>
</dbReference>
<dbReference type="SUPFAM" id="SSF53822">
    <property type="entry name" value="Periplasmic binding protein-like I"/>
    <property type="match status" value="1"/>
</dbReference>
<keyword evidence="4" id="KW-0804">Transcription</keyword>
<accession>A0ABS7VVA9</accession>
<dbReference type="InterPro" id="IPR001387">
    <property type="entry name" value="Cro/C1-type_HTH"/>
</dbReference>
<evidence type="ECO:0000259" key="6">
    <source>
        <dbReference type="PROSITE" id="PS50943"/>
    </source>
</evidence>
<feature type="domain" description="HTH lacI-type" evidence="5">
    <location>
        <begin position="5"/>
        <end position="63"/>
    </location>
</feature>
<protein>
    <submittedName>
        <fullName evidence="7">LacI family transcriptional regulator</fullName>
    </submittedName>
</protein>
<dbReference type="PANTHER" id="PTHR30146">
    <property type="entry name" value="LACI-RELATED TRANSCRIPTIONAL REPRESSOR"/>
    <property type="match status" value="1"/>
</dbReference>
<dbReference type="Proteomes" id="UP000704176">
    <property type="component" value="Unassembled WGS sequence"/>
</dbReference>
<evidence type="ECO:0000313" key="8">
    <source>
        <dbReference type="Proteomes" id="UP000704176"/>
    </source>
</evidence>
<evidence type="ECO:0000259" key="5">
    <source>
        <dbReference type="PROSITE" id="PS50932"/>
    </source>
</evidence>
<dbReference type="Gene3D" id="3.40.50.2300">
    <property type="match status" value="2"/>
</dbReference>
<dbReference type="Pfam" id="PF13377">
    <property type="entry name" value="Peripla_BP_3"/>
    <property type="match status" value="1"/>
</dbReference>
<evidence type="ECO:0000256" key="4">
    <source>
        <dbReference type="ARBA" id="ARBA00023163"/>
    </source>
</evidence>
<proteinExistence type="predicted"/>
<organism evidence="7 8">
    <name type="scientific">Microvirga puerhi</name>
    <dbReference type="NCBI Taxonomy" id="2876078"/>
    <lineage>
        <taxon>Bacteria</taxon>
        <taxon>Pseudomonadati</taxon>
        <taxon>Pseudomonadota</taxon>
        <taxon>Alphaproteobacteria</taxon>
        <taxon>Hyphomicrobiales</taxon>
        <taxon>Methylobacteriaceae</taxon>
        <taxon>Microvirga</taxon>
    </lineage>
</organism>
<dbReference type="InterPro" id="IPR046335">
    <property type="entry name" value="LacI/GalR-like_sensor"/>
</dbReference>
<dbReference type="CDD" id="cd06267">
    <property type="entry name" value="PBP1_LacI_sugar_binding-like"/>
    <property type="match status" value="1"/>
</dbReference>
<dbReference type="PROSITE" id="PS50932">
    <property type="entry name" value="HTH_LACI_2"/>
    <property type="match status" value="1"/>
</dbReference>
<comment type="caution">
    <text evidence="7">The sequence shown here is derived from an EMBL/GenBank/DDBJ whole genome shotgun (WGS) entry which is preliminary data.</text>
</comment>